<protein>
    <submittedName>
        <fullName evidence="1">PTS IIA-like nitrogen-regulatory protein PtsN</fullName>
    </submittedName>
</protein>
<dbReference type="GO" id="GO:0030295">
    <property type="term" value="F:protein kinase activator activity"/>
    <property type="evidence" value="ECO:0007669"/>
    <property type="project" value="TreeGrafter"/>
</dbReference>
<proteinExistence type="predicted"/>
<dbReference type="NCBIfam" id="TIGR01419">
    <property type="entry name" value="nitro_reg_IIA"/>
    <property type="match status" value="1"/>
</dbReference>
<dbReference type="InterPro" id="IPR051541">
    <property type="entry name" value="PTS_SugarTrans_NitroReg"/>
</dbReference>
<name>A0A8E3MG06_9PAST</name>
<dbReference type="PROSITE" id="PS51094">
    <property type="entry name" value="PTS_EIIA_TYPE_2"/>
    <property type="match status" value="1"/>
</dbReference>
<dbReference type="InterPro" id="IPR002178">
    <property type="entry name" value="PTS_EIIA_type-2_dom"/>
</dbReference>
<dbReference type="GO" id="GO:0008982">
    <property type="term" value="F:protein-N(PI)-phosphohistidine-sugar phosphotransferase activity"/>
    <property type="evidence" value="ECO:0007669"/>
    <property type="project" value="InterPro"/>
</dbReference>
<reference evidence="1" key="1">
    <citation type="submission" date="2017-06" db="EMBL/GenBank/DDBJ databases">
        <title>Genome sequencing of pathogenic and non-pathogenic strains within Bisgaard taxon 40.</title>
        <authorList>
            <person name="Ladner J.T."/>
            <person name="Lovett S.P."/>
            <person name="Koroleva G."/>
            <person name="Lorch J.M."/>
        </authorList>
    </citation>
    <scope>NUCLEOTIDE SEQUENCE</scope>
    <source>
        <strain evidence="1">27576-1-I1</strain>
    </source>
</reference>
<dbReference type="GO" id="GO:0009401">
    <property type="term" value="P:phosphoenolpyruvate-dependent sugar phosphotransferase system"/>
    <property type="evidence" value="ECO:0007669"/>
    <property type="project" value="InterPro"/>
</dbReference>
<dbReference type="Gene3D" id="3.40.930.10">
    <property type="entry name" value="Mannitol-specific EII, Chain A"/>
    <property type="match status" value="1"/>
</dbReference>
<dbReference type="InterPro" id="IPR016152">
    <property type="entry name" value="PTrfase/Anion_transptr"/>
</dbReference>
<dbReference type="PANTHER" id="PTHR47738:SF1">
    <property type="entry name" value="NITROGEN REGULATORY PROTEIN"/>
    <property type="match status" value="1"/>
</dbReference>
<dbReference type="AlphaFoldDB" id="A0A8E3MG06"/>
<dbReference type="RefSeq" id="WP_261919743.1">
    <property type="nucleotide sequence ID" value="NZ_CP022011.1"/>
</dbReference>
<dbReference type="PANTHER" id="PTHR47738">
    <property type="entry name" value="PTS SYSTEM FRUCTOSE-LIKE EIIA COMPONENT-RELATED"/>
    <property type="match status" value="1"/>
</dbReference>
<dbReference type="SUPFAM" id="SSF55804">
    <property type="entry name" value="Phoshotransferase/anion transport protein"/>
    <property type="match status" value="1"/>
</dbReference>
<keyword evidence="2" id="KW-1185">Reference proteome</keyword>
<organism evidence="1 2">
    <name type="scientific">Mergibacter septicus</name>
    <dbReference type="NCBI Taxonomy" id="221402"/>
    <lineage>
        <taxon>Bacteria</taxon>
        <taxon>Pseudomonadati</taxon>
        <taxon>Pseudomonadota</taxon>
        <taxon>Gammaproteobacteria</taxon>
        <taxon>Pasteurellales</taxon>
        <taxon>Pasteurellaceae</taxon>
        <taxon>Mergibacter</taxon>
    </lineage>
</organism>
<sequence>MQITQLLDINNIRQGLISSSKKRIFELIANLIAEQTGDDPIACSEALCTREKMGNTGINNGIAIPHAKLPQGNNPIAVFCQLENPIEYEAPDHRQVDLIFAVMIPEACCGECASILPSLAERLSDKNLCKQLRAASNIEEIWMAFTLSDQQAVAKENTTPTELAENDTLVGSNPT</sequence>
<dbReference type="InterPro" id="IPR006320">
    <property type="entry name" value="PTS_Nitro_regul"/>
</dbReference>
<evidence type="ECO:0000313" key="2">
    <source>
        <dbReference type="Proteomes" id="UP000955338"/>
    </source>
</evidence>
<gene>
    <name evidence="1" type="primary">ptsN</name>
    <name evidence="1" type="ORF">CEP48_01485</name>
</gene>
<accession>A0A8E3MG06</accession>
<evidence type="ECO:0000313" key="1">
    <source>
        <dbReference type="EMBL" id="QDJ14174.1"/>
    </source>
</evidence>
<dbReference type="Pfam" id="PF00359">
    <property type="entry name" value="PTS_EIIA_2"/>
    <property type="match status" value="1"/>
</dbReference>
<dbReference type="CDD" id="cd00211">
    <property type="entry name" value="PTS_IIA_fru"/>
    <property type="match status" value="1"/>
</dbReference>
<dbReference type="EMBL" id="CP022011">
    <property type="protein sequence ID" value="QDJ14174.1"/>
    <property type="molecule type" value="Genomic_DNA"/>
</dbReference>
<dbReference type="Proteomes" id="UP000955338">
    <property type="component" value="Chromosome"/>
</dbReference>